<keyword evidence="2" id="KW-1185">Reference proteome</keyword>
<organism evidence="1 2">
    <name type="scientific">Parelaphostrongylus tenuis</name>
    <name type="common">Meningeal worm</name>
    <dbReference type="NCBI Taxonomy" id="148309"/>
    <lineage>
        <taxon>Eukaryota</taxon>
        <taxon>Metazoa</taxon>
        <taxon>Ecdysozoa</taxon>
        <taxon>Nematoda</taxon>
        <taxon>Chromadorea</taxon>
        <taxon>Rhabditida</taxon>
        <taxon>Rhabditina</taxon>
        <taxon>Rhabditomorpha</taxon>
        <taxon>Strongyloidea</taxon>
        <taxon>Metastrongylidae</taxon>
        <taxon>Parelaphostrongylus</taxon>
    </lineage>
</organism>
<sequence>MQRQKSGNSLRKYGDARIKASIQQVRTAREAFLIFTKEEARRGSATAITLLEAMAR</sequence>
<dbReference type="Proteomes" id="UP001196413">
    <property type="component" value="Unassembled WGS sequence"/>
</dbReference>
<dbReference type="AlphaFoldDB" id="A0AAD5MXY5"/>
<dbReference type="EMBL" id="JAHQIW010002694">
    <property type="protein sequence ID" value="KAJ1356101.1"/>
    <property type="molecule type" value="Genomic_DNA"/>
</dbReference>
<accession>A0AAD5MXY5</accession>
<comment type="caution">
    <text evidence="1">The sequence shown here is derived from an EMBL/GenBank/DDBJ whole genome shotgun (WGS) entry which is preliminary data.</text>
</comment>
<evidence type="ECO:0000313" key="1">
    <source>
        <dbReference type="EMBL" id="KAJ1356101.1"/>
    </source>
</evidence>
<evidence type="ECO:0000313" key="2">
    <source>
        <dbReference type="Proteomes" id="UP001196413"/>
    </source>
</evidence>
<proteinExistence type="predicted"/>
<protein>
    <submittedName>
        <fullName evidence="1">Uncharacterized protein</fullName>
    </submittedName>
</protein>
<name>A0AAD5MXY5_PARTN</name>
<reference evidence="1" key="1">
    <citation type="submission" date="2021-06" db="EMBL/GenBank/DDBJ databases">
        <title>Parelaphostrongylus tenuis whole genome reference sequence.</title>
        <authorList>
            <person name="Garwood T.J."/>
            <person name="Larsen P.A."/>
            <person name="Fountain-Jones N.M."/>
            <person name="Garbe J.R."/>
            <person name="Macchietto M.G."/>
            <person name="Kania S.A."/>
            <person name="Gerhold R.W."/>
            <person name="Richards J.E."/>
            <person name="Wolf T.M."/>
        </authorList>
    </citation>
    <scope>NUCLEOTIDE SEQUENCE</scope>
    <source>
        <strain evidence="1">MNPRO001-30</strain>
        <tissue evidence="1">Meninges</tissue>
    </source>
</reference>
<gene>
    <name evidence="1" type="ORF">KIN20_013742</name>
</gene>